<dbReference type="PANTHER" id="PTHR11769:SF20">
    <property type="entry name" value="HYALURONIDASE PH-20"/>
    <property type="match status" value="1"/>
</dbReference>
<feature type="region of interest" description="Disordered" evidence="11">
    <location>
        <begin position="473"/>
        <end position="502"/>
    </location>
</feature>
<dbReference type="FunFam" id="3.20.20.70:FF:000065">
    <property type="entry name" value="Hyaluronidase"/>
    <property type="match status" value="1"/>
</dbReference>
<reference evidence="14" key="1">
    <citation type="submission" date="2011-08" db="EMBL/GenBank/DDBJ databases">
        <title>The draft genome of Latimeria chalumnae.</title>
        <authorList>
            <person name="Di Palma F."/>
            <person name="Alfoldi J."/>
            <person name="Johnson J."/>
            <person name="Berlin A."/>
            <person name="Gnerre S."/>
            <person name="Jaffe D."/>
            <person name="MacCallum I."/>
            <person name="Young S."/>
            <person name="Walker B.J."/>
            <person name="Lander E."/>
            <person name="Lindblad-Toh K."/>
        </authorList>
    </citation>
    <scope>NUCLEOTIDE SEQUENCE [LARGE SCALE GENOMIC DNA]</scope>
    <source>
        <strain evidence="14">Wild caught</strain>
    </source>
</reference>
<dbReference type="AlphaFoldDB" id="H3A0D6"/>
<dbReference type="SUPFAM" id="SSF51445">
    <property type="entry name" value="(Trans)glycosidases"/>
    <property type="match status" value="1"/>
</dbReference>
<keyword evidence="12" id="KW-1133">Transmembrane helix</keyword>
<dbReference type="HOGENOM" id="CLU_036366_0_1_1"/>
<dbReference type="PANTHER" id="PTHR11769">
    <property type="entry name" value="HYALURONIDASE"/>
    <property type="match status" value="1"/>
</dbReference>
<dbReference type="Proteomes" id="UP000008672">
    <property type="component" value="Unassembled WGS sequence"/>
</dbReference>
<feature type="compositionally biased region" description="Low complexity" evidence="11">
    <location>
        <begin position="473"/>
        <end position="484"/>
    </location>
</feature>
<feature type="disulfide bond" evidence="9">
    <location>
        <begin position="380"/>
        <end position="434"/>
    </location>
</feature>
<organism evidence="13 14">
    <name type="scientific">Latimeria chalumnae</name>
    <name type="common">Coelacanth</name>
    <dbReference type="NCBI Taxonomy" id="7897"/>
    <lineage>
        <taxon>Eukaryota</taxon>
        <taxon>Metazoa</taxon>
        <taxon>Chordata</taxon>
        <taxon>Craniata</taxon>
        <taxon>Vertebrata</taxon>
        <taxon>Euteleostomi</taxon>
        <taxon>Coelacanthiformes</taxon>
        <taxon>Coelacanthidae</taxon>
        <taxon>Latimeria</taxon>
    </lineage>
</organism>
<feature type="glycosylation site" description="N-linked (GlcNAc...) asparagine" evidence="8">
    <location>
        <position position="367"/>
    </location>
</feature>
<gene>
    <name evidence="13" type="primary">SPAM1</name>
</gene>
<dbReference type="GO" id="GO:0005975">
    <property type="term" value="P:carbohydrate metabolic process"/>
    <property type="evidence" value="ECO:0007669"/>
    <property type="project" value="UniProtKB-UniRule"/>
</dbReference>
<keyword evidence="5 10" id="KW-0326">Glycosidase</keyword>
<sequence>MEAFCKIHYLSGIVVCMLSLWVAFIIPFCQTILQQAPPLVEESVFLPVWNAPTELCETNYGVSLDLRPFQYVGSPTKTATNQKITLFYKDRLGFYPYYDEISGESFNGGLPQLAYLYLHLMKAKEDVYFYIPSDQTGLAVIDWENWRPLWIRNWGSKQIYRLHSMELVQQRDLTLTQSEAYMIAKSEFENAAKLYMRNSLQLGKLLKPNRLWGYYLFPDCYNYDYKENPKNYTGRCPDIEIARNNKLLWLWEESTAIYPSVYLETSLRSSNNAALFARHRVQEALRIAALPNNTFALPVYVYARPVFTDSYLEYLSEVDLVNTIGEAAALGAAGIVLWGSLNFTQSLGTCLALDNYLNRILNPYIINVTLAAKLCSHALCQDNGTCMRKNWDASAYLHLNSNSFIITVTKHGNISVTGKPSIEDLYQLVQKFTCFCYVGRSCTLTTDLNSIRIVNDICISPEICIKVSSSSVTSETTPSSTAVTLTSRSQMEETTEPTTSSS</sequence>
<feature type="disulfide bond" evidence="9">
    <location>
        <begin position="220"/>
        <end position="236"/>
    </location>
</feature>
<name>H3A0D6_LATCH</name>
<dbReference type="STRING" id="7897.ENSLACP00000003107"/>
<evidence type="ECO:0000256" key="8">
    <source>
        <dbReference type="PIRSR" id="PIRSR038193-2"/>
    </source>
</evidence>
<dbReference type="Gene3D" id="3.20.20.70">
    <property type="entry name" value="Aldolase class I"/>
    <property type="match status" value="1"/>
</dbReference>
<dbReference type="eggNOG" id="ENOG502R6HD">
    <property type="taxonomic scope" value="Eukaryota"/>
</dbReference>
<dbReference type="EMBL" id="AFYH01252774">
    <property type="status" value="NOT_ANNOTATED_CDS"/>
    <property type="molecule type" value="Genomic_DNA"/>
</dbReference>
<dbReference type="GlyCosmos" id="H3A0D6">
    <property type="glycosylation" value="1 site, No reported glycans"/>
</dbReference>
<protein>
    <recommendedName>
        <fullName evidence="10">Hyaluronidase</fullName>
        <ecNumber evidence="10">3.2.1.35</ecNumber>
    </recommendedName>
</protein>
<dbReference type="GeneTree" id="ENSGT01020000230364"/>
<evidence type="ECO:0000256" key="3">
    <source>
        <dbReference type="ARBA" id="ARBA00022801"/>
    </source>
</evidence>
<dbReference type="GO" id="GO:0001669">
    <property type="term" value="C:acrosomal vesicle"/>
    <property type="evidence" value="ECO:0007669"/>
    <property type="project" value="TreeGrafter"/>
</dbReference>
<dbReference type="PIRSF" id="PIRSF038193">
    <property type="entry name" value="Hyaluronidase"/>
    <property type="match status" value="1"/>
</dbReference>
<evidence type="ECO:0000256" key="10">
    <source>
        <dbReference type="RuleBase" id="RU610713"/>
    </source>
</evidence>
<evidence type="ECO:0000256" key="11">
    <source>
        <dbReference type="SAM" id="MobiDB-lite"/>
    </source>
</evidence>
<dbReference type="OMA" id="RAKIVFE"/>
<evidence type="ECO:0000256" key="1">
    <source>
        <dbReference type="ARBA" id="ARBA00000251"/>
    </source>
</evidence>
<evidence type="ECO:0000256" key="4">
    <source>
        <dbReference type="ARBA" id="ARBA00023157"/>
    </source>
</evidence>
<reference evidence="13" key="2">
    <citation type="submission" date="2025-08" db="UniProtKB">
        <authorList>
            <consortium name="Ensembl"/>
        </authorList>
    </citation>
    <scope>IDENTIFICATION</scope>
</reference>
<feature type="active site" description="Proton donor" evidence="7">
    <location>
        <position position="144"/>
    </location>
</feature>
<comment type="catalytic activity">
    <reaction evidence="1 10">
        <text>Random hydrolysis of (1-&gt;4)-linkages between N-acetyl-beta-D-glucosamine and D-glucuronate residues in hyaluronate.</text>
        <dbReference type="EC" id="3.2.1.35"/>
    </reaction>
</comment>
<dbReference type="InterPro" id="IPR013785">
    <property type="entry name" value="Aldolase_TIM"/>
</dbReference>
<evidence type="ECO:0000256" key="12">
    <source>
        <dbReference type="SAM" id="Phobius"/>
    </source>
</evidence>
<comment type="similarity">
    <text evidence="2 6 10">Belongs to the glycosyl hydrolase 56 family.</text>
</comment>
<evidence type="ECO:0000256" key="9">
    <source>
        <dbReference type="PIRSR" id="PIRSR038193-3"/>
    </source>
</evidence>
<evidence type="ECO:0000313" key="14">
    <source>
        <dbReference type="Proteomes" id="UP000008672"/>
    </source>
</evidence>
<evidence type="ECO:0000313" key="13">
    <source>
        <dbReference type="Ensembl" id="ENSLACP00000003107.1"/>
    </source>
</evidence>
<evidence type="ECO:0000256" key="2">
    <source>
        <dbReference type="ARBA" id="ARBA00008871"/>
    </source>
</evidence>
<dbReference type="InterPro" id="IPR017853">
    <property type="entry name" value="GH"/>
</dbReference>
<dbReference type="InterPro" id="IPR018155">
    <property type="entry name" value="Hyaluronidase"/>
</dbReference>
<dbReference type="EC" id="3.2.1.35" evidence="10"/>
<evidence type="ECO:0000256" key="7">
    <source>
        <dbReference type="PIRSR" id="PIRSR038193-1"/>
    </source>
</evidence>
<accession>H3A0D6</accession>
<feature type="disulfide bond" evidence="9">
    <location>
        <begin position="56"/>
        <end position="350"/>
    </location>
</feature>
<feature type="disulfide bond" evidence="9">
    <location>
        <begin position="375"/>
        <end position="386"/>
    </location>
</feature>
<feature type="transmembrane region" description="Helical" evidence="12">
    <location>
        <begin position="7"/>
        <end position="28"/>
    </location>
</feature>
<evidence type="ECO:0000256" key="5">
    <source>
        <dbReference type="ARBA" id="ARBA00023295"/>
    </source>
</evidence>
<keyword evidence="12" id="KW-0812">Transmembrane</keyword>
<reference evidence="13" key="3">
    <citation type="submission" date="2025-09" db="UniProtKB">
        <authorList>
            <consortium name="Ensembl"/>
        </authorList>
    </citation>
    <scope>IDENTIFICATION</scope>
</reference>
<proteinExistence type="inferred from homology"/>
<dbReference type="GO" id="GO:0004415">
    <property type="term" value="F:hyalurononglucosaminidase activity"/>
    <property type="evidence" value="ECO:0007669"/>
    <property type="project" value="UniProtKB-UniRule"/>
</dbReference>
<dbReference type="PRINTS" id="PR00848">
    <property type="entry name" value="SPERMPH20"/>
</dbReference>
<dbReference type="EMBL" id="AFYH01252773">
    <property type="status" value="NOT_ANNOTATED_CDS"/>
    <property type="molecule type" value="Genomic_DNA"/>
</dbReference>
<keyword evidence="12" id="KW-0472">Membrane</keyword>
<feature type="disulfide bond" evidence="9">
    <location>
        <begin position="436"/>
        <end position="442"/>
    </location>
</feature>
<dbReference type="GO" id="GO:0030214">
    <property type="term" value="P:hyaluronan catabolic process"/>
    <property type="evidence" value="ECO:0007669"/>
    <property type="project" value="TreeGrafter"/>
</dbReference>
<dbReference type="Pfam" id="PF01630">
    <property type="entry name" value="Glyco_hydro_56"/>
    <property type="match status" value="1"/>
</dbReference>
<dbReference type="FunCoup" id="H3A0D6">
    <property type="interactions" value="128"/>
</dbReference>
<dbReference type="InParanoid" id="H3A0D6"/>
<evidence type="ECO:0000256" key="6">
    <source>
        <dbReference type="PIRNR" id="PIRNR038193"/>
    </source>
</evidence>
<keyword evidence="3 10" id="KW-0378">Hydrolase</keyword>
<keyword evidence="4 9" id="KW-1015">Disulfide bond</keyword>
<dbReference type="Ensembl" id="ENSLACT00000003137.1">
    <property type="protein sequence ID" value="ENSLACP00000003107.1"/>
    <property type="gene ID" value="ENSLACG00000002783.1"/>
</dbReference>
<keyword evidence="14" id="KW-1185">Reference proteome</keyword>
<dbReference type="PRINTS" id="PR00846">
    <property type="entry name" value="GLHYDRLASE56"/>
</dbReference>